<accession>A0ABY4ZYD1</accession>
<evidence type="ECO:0000259" key="2">
    <source>
        <dbReference type="SMART" id="SM00481"/>
    </source>
</evidence>
<dbReference type="PANTHER" id="PTHR42924">
    <property type="entry name" value="EXONUCLEASE"/>
    <property type="match status" value="1"/>
</dbReference>
<evidence type="ECO:0000313" key="3">
    <source>
        <dbReference type="EMBL" id="USQ97558.1"/>
    </source>
</evidence>
<feature type="chain" id="PRO_5046840111" evidence="1">
    <location>
        <begin position="24"/>
        <end position="389"/>
    </location>
</feature>
<protein>
    <submittedName>
        <fullName evidence="3">Sb-PDE family phosphodiesterase</fullName>
    </submittedName>
</protein>
<evidence type="ECO:0000256" key="1">
    <source>
        <dbReference type="SAM" id="SignalP"/>
    </source>
</evidence>
<dbReference type="InterPro" id="IPR003141">
    <property type="entry name" value="Pol/His_phosphatase_N"/>
</dbReference>
<organism evidence="3 4">
    <name type="scientific">Caulobacter segnis</name>
    <dbReference type="NCBI Taxonomy" id="88688"/>
    <lineage>
        <taxon>Bacteria</taxon>
        <taxon>Pseudomonadati</taxon>
        <taxon>Pseudomonadota</taxon>
        <taxon>Alphaproteobacteria</taxon>
        <taxon>Caulobacterales</taxon>
        <taxon>Caulobacteraceae</taxon>
        <taxon>Caulobacter</taxon>
    </lineage>
</organism>
<keyword evidence="4" id="KW-1185">Reference proteome</keyword>
<proteinExistence type="predicted"/>
<dbReference type="PANTHER" id="PTHR42924:SF3">
    <property type="entry name" value="POLYMERASE_HISTIDINOL PHOSPHATASE N-TERMINAL DOMAIN-CONTAINING PROTEIN"/>
    <property type="match status" value="1"/>
</dbReference>
<dbReference type="SMART" id="SM00481">
    <property type="entry name" value="POLIIIAc"/>
    <property type="match status" value="1"/>
</dbReference>
<feature type="signal peptide" evidence="1">
    <location>
        <begin position="1"/>
        <end position="23"/>
    </location>
</feature>
<keyword evidence="1" id="KW-0732">Signal</keyword>
<dbReference type="SUPFAM" id="SSF89550">
    <property type="entry name" value="PHP domain-like"/>
    <property type="match status" value="1"/>
</dbReference>
<sequence>MLKTSLAASIAAAALLSAQPAFAQSPDEMTWTRAGDTRRIDFPITAKGERVLAVDTHTHTVFSDGVVWPAVRVWEAEQDHLAAYAVTDHLDYQRYKADVRTGDDHNRAYEIAAEEAKRIGAKVLPIRGTEITRNAPWGHFNALFLKDANALPVDATMNLDPRPALRAAREQGAFVIWNHPWALPGLDAVADPMPAAQRGLVADHLVDAVEIANSSQYSAVAFDMALKHDLAVVGASDVHGPIDVDWQIPEGQHRTATLVIARDGSGAAIQEAMAHSRTAALYRQTLYGRRRELDEIVGGALRVVGRKRIESFLTKDVVELELRNDAFMPFQLRFAADSPLTSPRVVTIPASGKLVILFANVTDMEAFAPKVEVLNAFVDPRTNLILSLR</sequence>
<dbReference type="Gene3D" id="3.20.20.140">
    <property type="entry name" value="Metal-dependent hydrolases"/>
    <property type="match status" value="1"/>
</dbReference>
<dbReference type="InterPro" id="IPR032165">
    <property type="entry name" value="DUF5001"/>
</dbReference>
<dbReference type="InterPro" id="IPR052018">
    <property type="entry name" value="PHP_domain"/>
</dbReference>
<feature type="domain" description="Polymerase/histidinol phosphatase N-terminal" evidence="2">
    <location>
        <begin position="54"/>
        <end position="135"/>
    </location>
</feature>
<gene>
    <name evidence="3" type="ORF">MZV50_08485</name>
</gene>
<dbReference type="InterPro" id="IPR016195">
    <property type="entry name" value="Pol/histidinol_Pase-like"/>
</dbReference>
<dbReference type="EMBL" id="CP096040">
    <property type="protein sequence ID" value="USQ97558.1"/>
    <property type="molecule type" value="Genomic_DNA"/>
</dbReference>
<dbReference type="Pfam" id="PF16392">
    <property type="entry name" value="DUF5001"/>
    <property type="match status" value="1"/>
</dbReference>
<dbReference type="Proteomes" id="UP001057520">
    <property type="component" value="Chromosome"/>
</dbReference>
<name>A0ABY4ZYD1_9CAUL</name>
<evidence type="ECO:0000313" key="4">
    <source>
        <dbReference type="Proteomes" id="UP001057520"/>
    </source>
</evidence>
<reference evidence="3 4" key="1">
    <citation type="submission" date="2022-04" db="EMBL/GenBank/DDBJ databases">
        <title>Genome sequence of soybean root-associated Caulobacter segnis RL271.</title>
        <authorList>
            <person name="Longley R."/>
            <person name="Bonito G."/>
            <person name="Trigodet F."/>
            <person name="Crosson S."/>
            <person name="Fiebig A."/>
        </authorList>
    </citation>
    <scope>NUCLEOTIDE SEQUENCE [LARGE SCALE GENOMIC DNA]</scope>
    <source>
        <strain evidence="3 4">RL271</strain>
    </source>
</reference>